<protein>
    <submittedName>
        <fullName evidence="9">Succinate dehydrogenase</fullName>
    </submittedName>
</protein>
<evidence type="ECO:0000256" key="2">
    <source>
        <dbReference type="ARBA" id="ARBA00022617"/>
    </source>
</evidence>
<evidence type="ECO:0000256" key="7">
    <source>
        <dbReference type="ARBA" id="ARBA00023136"/>
    </source>
</evidence>
<feature type="transmembrane region" description="Helical" evidence="8">
    <location>
        <begin position="102"/>
        <end position="119"/>
    </location>
</feature>
<reference evidence="10" key="1">
    <citation type="submission" date="2020-02" db="EMBL/GenBank/DDBJ databases">
        <title>Genomic and physiological characterization of two novel Nitrospinaceae genera.</title>
        <authorList>
            <person name="Mueller A.J."/>
            <person name="Jung M.-Y."/>
            <person name="Strachan C.R."/>
            <person name="Herbold C.W."/>
            <person name="Kirkegaard R.H."/>
            <person name="Daims H."/>
        </authorList>
    </citation>
    <scope>NUCLEOTIDE SEQUENCE [LARGE SCALE GENOMIC DNA]</scope>
</reference>
<keyword evidence="7 8" id="KW-0472">Membrane</keyword>
<dbReference type="GO" id="GO:0046872">
    <property type="term" value="F:metal ion binding"/>
    <property type="evidence" value="ECO:0007669"/>
    <property type="project" value="UniProtKB-KW"/>
</dbReference>
<keyword evidence="5 8" id="KW-1133">Transmembrane helix</keyword>
<evidence type="ECO:0000256" key="1">
    <source>
        <dbReference type="ARBA" id="ARBA00004370"/>
    </source>
</evidence>
<evidence type="ECO:0000313" key="9">
    <source>
        <dbReference type="EMBL" id="QPJ66659.1"/>
    </source>
</evidence>
<dbReference type="KEGG" id="nva:G3M78_15115"/>
<keyword evidence="3 8" id="KW-0812">Transmembrane</keyword>
<keyword evidence="4" id="KW-0479">Metal-binding</keyword>
<keyword evidence="6" id="KW-0408">Iron</keyword>
<evidence type="ECO:0000256" key="6">
    <source>
        <dbReference type="ARBA" id="ARBA00023004"/>
    </source>
</evidence>
<keyword evidence="2" id="KW-0349">Heme</keyword>
<dbReference type="GO" id="GO:0016020">
    <property type="term" value="C:membrane"/>
    <property type="evidence" value="ECO:0007669"/>
    <property type="project" value="UniProtKB-SubCell"/>
</dbReference>
<gene>
    <name evidence="9" type="ORF">G3M78_15115</name>
</gene>
<dbReference type="AlphaFoldDB" id="A0A7T0C518"/>
<dbReference type="Proteomes" id="UP000594464">
    <property type="component" value="Chromosome"/>
</dbReference>
<dbReference type="InterPro" id="IPR000701">
    <property type="entry name" value="SuccDH_FuR_B_TM-su"/>
</dbReference>
<evidence type="ECO:0000256" key="8">
    <source>
        <dbReference type="SAM" id="Phobius"/>
    </source>
</evidence>
<feature type="transmembrane region" description="Helical" evidence="8">
    <location>
        <begin position="154"/>
        <end position="181"/>
    </location>
</feature>
<dbReference type="SUPFAM" id="SSF81343">
    <property type="entry name" value="Fumarate reductase respiratory complex transmembrane subunits"/>
    <property type="match status" value="1"/>
</dbReference>
<accession>A0A7T0C518</accession>
<evidence type="ECO:0000256" key="5">
    <source>
        <dbReference type="ARBA" id="ARBA00022989"/>
    </source>
</evidence>
<comment type="subcellular location">
    <subcellularLocation>
        <location evidence="1">Membrane</location>
    </subcellularLocation>
</comment>
<dbReference type="Gene3D" id="1.20.1300.10">
    <property type="entry name" value="Fumarate reductase/succinate dehydrogenase, transmembrane subunit"/>
    <property type="match status" value="1"/>
</dbReference>
<feature type="transmembrane region" description="Helical" evidence="8">
    <location>
        <begin position="193"/>
        <end position="214"/>
    </location>
</feature>
<proteinExistence type="predicted"/>
<evidence type="ECO:0000313" key="10">
    <source>
        <dbReference type="Proteomes" id="UP000594464"/>
    </source>
</evidence>
<evidence type="ECO:0000256" key="4">
    <source>
        <dbReference type="ARBA" id="ARBA00022723"/>
    </source>
</evidence>
<sequence length="227" mass="25602">MGRFNKDQIHFLILKTHSLTGLIPVGAFLVIHLTVNSLRTVGVWQYQLSIDLINNLPFLIWIEIGFIYVPLLFHSLVGFYIYRGGKRNTAVYRYPRNYLYTLQRLSGAVVFAFLIYHMGTTVAPKLLYDKGGFEAAPYLISIMNTEFESWLGRIIYFIGISAAAFHFANGLWGFCISWGILLGKNAQRTMGYAFLLVGVVLFVMGMATVAEFSLNPIDVQPTRPGSL</sequence>
<dbReference type="InterPro" id="IPR034804">
    <property type="entry name" value="SQR/QFR_C/D"/>
</dbReference>
<dbReference type="EMBL" id="CP048620">
    <property type="protein sequence ID" value="QPJ66659.1"/>
    <property type="molecule type" value="Genomic_DNA"/>
</dbReference>
<feature type="transmembrane region" description="Helical" evidence="8">
    <location>
        <begin position="58"/>
        <end position="82"/>
    </location>
</feature>
<feature type="transmembrane region" description="Helical" evidence="8">
    <location>
        <begin position="12"/>
        <end position="38"/>
    </location>
</feature>
<evidence type="ECO:0000256" key="3">
    <source>
        <dbReference type="ARBA" id="ARBA00022692"/>
    </source>
</evidence>
<dbReference type="Pfam" id="PF01127">
    <property type="entry name" value="Sdh_cyt"/>
    <property type="match status" value="1"/>
</dbReference>
<name>A0A7T0C518_9BACT</name>
<organism evidence="9 10">
    <name type="scientific">Candidatus Nitrohelix vancouverensis</name>
    <dbReference type="NCBI Taxonomy" id="2705534"/>
    <lineage>
        <taxon>Bacteria</taxon>
        <taxon>Pseudomonadati</taxon>
        <taxon>Nitrospinota/Tectimicrobiota group</taxon>
        <taxon>Nitrospinota</taxon>
        <taxon>Nitrospinia</taxon>
        <taxon>Nitrospinales</taxon>
        <taxon>Nitrospinaceae</taxon>
        <taxon>Candidatus Nitrohelix</taxon>
    </lineage>
</organism>